<dbReference type="EMBL" id="PYLO01000006">
    <property type="protein sequence ID" value="PST35951.1"/>
    <property type="molecule type" value="Genomic_DNA"/>
</dbReference>
<dbReference type="GO" id="GO:0003677">
    <property type="term" value="F:DNA binding"/>
    <property type="evidence" value="ECO:0007669"/>
    <property type="project" value="UniProtKB-KW"/>
</dbReference>
<reference evidence="5 6" key="1">
    <citation type="submission" date="2018-03" db="EMBL/GenBank/DDBJ databases">
        <title>Lachnoclostridium SNUG30386 gen.nov., sp.nov., isolated from human faeces.</title>
        <authorList>
            <person name="Seo B."/>
            <person name="Jeon K."/>
            <person name="Ko G."/>
        </authorList>
    </citation>
    <scope>NUCLEOTIDE SEQUENCE [LARGE SCALE GENOMIC DNA]</scope>
    <source>
        <strain evidence="5 6">SNUG30386</strain>
    </source>
</reference>
<proteinExistence type="predicted"/>
<dbReference type="PROSITE" id="PS50995">
    <property type="entry name" value="HTH_MARR_2"/>
    <property type="match status" value="1"/>
</dbReference>
<evidence type="ECO:0000256" key="1">
    <source>
        <dbReference type="ARBA" id="ARBA00023015"/>
    </source>
</evidence>
<keyword evidence="1" id="KW-0805">Transcription regulation</keyword>
<feature type="domain" description="HTH marR-type" evidence="4">
    <location>
        <begin position="1"/>
        <end position="139"/>
    </location>
</feature>
<dbReference type="InterPro" id="IPR036388">
    <property type="entry name" value="WH-like_DNA-bd_sf"/>
</dbReference>
<dbReference type="PRINTS" id="PR00598">
    <property type="entry name" value="HTHMARR"/>
</dbReference>
<evidence type="ECO:0000259" key="4">
    <source>
        <dbReference type="PROSITE" id="PS50995"/>
    </source>
</evidence>
<keyword evidence="6" id="KW-1185">Reference proteome</keyword>
<organism evidence="5 6">
    <name type="scientific">Clostridium fessum</name>
    <dbReference type="NCBI Taxonomy" id="2126740"/>
    <lineage>
        <taxon>Bacteria</taxon>
        <taxon>Bacillati</taxon>
        <taxon>Bacillota</taxon>
        <taxon>Clostridia</taxon>
        <taxon>Eubacteriales</taxon>
        <taxon>Clostridiaceae</taxon>
        <taxon>Clostridium</taxon>
    </lineage>
</organism>
<dbReference type="InterPro" id="IPR036390">
    <property type="entry name" value="WH_DNA-bd_sf"/>
</dbReference>
<sequence length="150" mass="17143">MTIETIKRMLDACYQGKRIRDMLPPLPKGVTSSYIQYLDVIQSLERNGVHVKISDISDALNLPRPGVTRTVKEMETGGYLQKKTSPDDRRITYISITEAGRALSQTYDAEYFSALAPSLDIISEEDARQMVQTMETFYQIMCKQRDSHEQ</sequence>
<evidence type="ECO:0000256" key="2">
    <source>
        <dbReference type="ARBA" id="ARBA00023125"/>
    </source>
</evidence>
<dbReference type="Gene3D" id="1.10.10.10">
    <property type="entry name" value="Winged helix-like DNA-binding domain superfamily/Winged helix DNA-binding domain"/>
    <property type="match status" value="1"/>
</dbReference>
<dbReference type="SMART" id="SM00347">
    <property type="entry name" value="HTH_MARR"/>
    <property type="match status" value="1"/>
</dbReference>
<protein>
    <submittedName>
        <fullName evidence="5">MarR family transcriptional regulator</fullName>
    </submittedName>
</protein>
<comment type="caution">
    <text evidence="5">The sequence shown here is derived from an EMBL/GenBank/DDBJ whole genome shotgun (WGS) entry which is preliminary data.</text>
</comment>
<evidence type="ECO:0000256" key="3">
    <source>
        <dbReference type="ARBA" id="ARBA00023163"/>
    </source>
</evidence>
<dbReference type="InterPro" id="IPR000835">
    <property type="entry name" value="HTH_MarR-typ"/>
</dbReference>
<keyword evidence="3" id="KW-0804">Transcription</keyword>
<accession>A0A2T3FKZ0</accession>
<dbReference type="GO" id="GO:0003700">
    <property type="term" value="F:DNA-binding transcription factor activity"/>
    <property type="evidence" value="ECO:0007669"/>
    <property type="project" value="InterPro"/>
</dbReference>
<evidence type="ECO:0000313" key="5">
    <source>
        <dbReference type="EMBL" id="PST35951.1"/>
    </source>
</evidence>
<dbReference type="Pfam" id="PF12802">
    <property type="entry name" value="MarR_2"/>
    <property type="match status" value="1"/>
</dbReference>
<dbReference type="PANTHER" id="PTHR42756">
    <property type="entry name" value="TRANSCRIPTIONAL REGULATOR, MARR"/>
    <property type="match status" value="1"/>
</dbReference>
<evidence type="ECO:0000313" key="6">
    <source>
        <dbReference type="Proteomes" id="UP000241048"/>
    </source>
</evidence>
<dbReference type="AlphaFoldDB" id="A0A2T3FKZ0"/>
<gene>
    <name evidence="5" type="ORF">C7U56_13900</name>
</gene>
<dbReference type="PANTHER" id="PTHR42756:SF1">
    <property type="entry name" value="TRANSCRIPTIONAL REPRESSOR OF EMRAB OPERON"/>
    <property type="match status" value="1"/>
</dbReference>
<keyword evidence="2" id="KW-0238">DNA-binding</keyword>
<name>A0A2T3FKZ0_9CLOT</name>
<dbReference type="Proteomes" id="UP000241048">
    <property type="component" value="Unassembled WGS sequence"/>
</dbReference>
<dbReference type="SUPFAM" id="SSF46785">
    <property type="entry name" value="Winged helix' DNA-binding domain"/>
    <property type="match status" value="1"/>
</dbReference>
<dbReference type="RefSeq" id="WP_107001720.1">
    <property type="nucleotide sequence ID" value="NZ_PYLO01000006.1"/>
</dbReference>